<dbReference type="Gene3D" id="1.20.1050.10">
    <property type="match status" value="1"/>
</dbReference>
<dbReference type="CDD" id="cd03050">
    <property type="entry name" value="GST_N_Theta"/>
    <property type="match status" value="1"/>
</dbReference>
<dbReference type="InterPro" id="IPR040075">
    <property type="entry name" value="GST_N_Theta"/>
</dbReference>
<keyword evidence="2" id="KW-0963">Cytoplasm</keyword>
<organism evidence="5 6">
    <name type="scientific">Mizuhopecten yessoensis</name>
    <name type="common">Japanese scallop</name>
    <name type="synonym">Patinopecten yessoensis</name>
    <dbReference type="NCBI Taxonomy" id="6573"/>
    <lineage>
        <taxon>Eukaryota</taxon>
        <taxon>Metazoa</taxon>
        <taxon>Spiralia</taxon>
        <taxon>Lophotrochozoa</taxon>
        <taxon>Mollusca</taxon>
        <taxon>Bivalvia</taxon>
        <taxon>Autobranchia</taxon>
        <taxon>Pteriomorphia</taxon>
        <taxon>Pectinida</taxon>
        <taxon>Pectinoidea</taxon>
        <taxon>Pectinidae</taxon>
        <taxon>Mizuhopecten</taxon>
    </lineage>
</organism>
<feature type="domain" description="GST C-terminal" evidence="4">
    <location>
        <begin position="89"/>
        <end position="233"/>
    </location>
</feature>
<dbReference type="GO" id="GO:0004364">
    <property type="term" value="F:glutathione transferase activity"/>
    <property type="evidence" value="ECO:0007669"/>
    <property type="project" value="TreeGrafter"/>
</dbReference>
<dbReference type="PROSITE" id="PS50404">
    <property type="entry name" value="GST_NTER"/>
    <property type="match status" value="1"/>
</dbReference>
<name>A0A210R2Y9_MIZYE</name>
<dbReference type="PROSITE" id="PS50405">
    <property type="entry name" value="GST_CTER"/>
    <property type="match status" value="1"/>
</dbReference>
<dbReference type="Proteomes" id="UP000242188">
    <property type="component" value="Unassembled WGS sequence"/>
</dbReference>
<dbReference type="InterPro" id="IPR036249">
    <property type="entry name" value="Thioredoxin-like_sf"/>
</dbReference>
<dbReference type="InterPro" id="IPR036282">
    <property type="entry name" value="Glutathione-S-Trfase_C_sf"/>
</dbReference>
<dbReference type="FunFam" id="3.40.30.10:FF:000176">
    <property type="entry name" value="Glutathione S-transferase theta-1"/>
    <property type="match status" value="1"/>
</dbReference>
<dbReference type="PANTHER" id="PTHR43917:SF8">
    <property type="entry name" value="GH16740P-RELATED"/>
    <property type="match status" value="1"/>
</dbReference>
<keyword evidence="6" id="KW-1185">Reference proteome</keyword>
<dbReference type="InterPro" id="IPR004045">
    <property type="entry name" value="Glutathione_S-Trfase_N"/>
</dbReference>
<accession>A0A210R2Y9</accession>
<dbReference type="InterPro" id="IPR010987">
    <property type="entry name" value="Glutathione-S-Trfase_C-like"/>
</dbReference>
<dbReference type="AlphaFoldDB" id="A0A210R2Y9"/>
<dbReference type="InterPro" id="IPR051369">
    <property type="entry name" value="GST_Theta"/>
</dbReference>
<dbReference type="Pfam" id="PF02798">
    <property type="entry name" value="GST_N"/>
    <property type="match status" value="1"/>
</dbReference>
<proteinExistence type="predicted"/>
<reference evidence="5 6" key="1">
    <citation type="journal article" date="2017" name="Nat. Ecol. Evol.">
        <title>Scallop genome provides insights into evolution of bilaterian karyotype and development.</title>
        <authorList>
            <person name="Wang S."/>
            <person name="Zhang J."/>
            <person name="Jiao W."/>
            <person name="Li J."/>
            <person name="Xun X."/>
            <person name="Sun Y."/>
            <person name="Guo X."/>
            <person name="Huan P."/>
            <person name="Dong B."/>
            <person name="Zhang L."/>
            <person name="Hu X."/>
            <person name="Sun X."/>
            <person name="Wang J."/>
            <person name="Zhao C."/>
            <person name="Wang Y."/>
            <person name="Wang D."/>
            <person name="Huang X."/>
            <person name="Wang R."/>
            <person name="Lv J."/>
            <person name="Li Y."/>
            <person name="Zhang Z."/>
            <person name="Liu B."/>
            <person name="Lu W."/>
            <person name="Hui Y."/>
            <person name="Liang J."/>
            <person name="Zhou Z."/>
            <person name="Hou R."/>
            <person name="Li X."/>
            <person name="Liu Y."/>
            <person name="Li H."/>
            <person name="Ning X."/>
            <person name="Lin Y."/>
            <person name="Zhao L."/>
            <person name="Xing Q."/>
            <person name="Dou J."/>
            <person name="Li Y."/>
            <person name="Mao J."/>
            <person name="Guo H."/>
            <person name="Dou H."/>
            <person name="Li T."/>
            <person name="Mu C."/>
            <person name="Jiang W."/>
            <person name="Fu Q."/>
            <person name="Fu X."/>
            <person name="Miao Y."/>
            <person name="Liu J."/>
            <person name="Yu Q."/>
            <person name="Li R."/>
            <person name="Liao H."/>
            <person name="Li X."/>
            <person name="Kong Y."/>
            <person name="Jiang Z."/>
            <person name="Chourrout D."/>
            <person name="Li R."/>
            <person name="Bao Z."/>
        </authorList>
    </citation>
    <scope>NUCLEOTIDE SEQUENCE [LARGE SCALE GENOMIC DNA]</scope>
    <source>
        <strain evidence="5 6">PY_sf001</strain>
    </source>
</reference>
<feature type="domain" description="GST N-terminal" evidence="3">
    <location>
        <begin position="1"/>
        <end position="82"/>
    </location>
</feature>
<gene>
    <name evidence="5" type="ORF">KP79_PYT16647</name>
</gene>
<keyword evidence="5" id="KW-0808">Transferase</keyword>
<dbReference type="SUPFAM" id="SSF52833">
    <property type="entry name" value="Thioredoxin-like"/>
    <property type="match status" value="1"/>
</dbReference>
<dbReference type="EMBL" id="NEDP02000696">
    <property type="protein sequence ID" value="OWF55347.1"/>
    <property type="molecule type" value="Genomic_DNA"/>
</dbReference>
<dbReference type="SFLD" id="SFLDG00358">
    <property type="entry name" value="Main_(cytGST)"/>
    <property type="match status" value="1"/>
</dbReference>
<dbReference type="GO" id="GO:0006749">
    <property type="term" value="P:glutathione metabolic process"/>
    <property type="evidence" value="ECO:0007669"/>
    <property type="project" value="TreeGrafter"/>
</dbReference>
<dbReference type="GO" id="GO:0005737">
    <property type="term" value="C:cytoplasm"/>
    <property type="evidence" value="ECO:0007669"/>
    <property type="project" value="UniProtKB-SubCell"/>
</dbReference>
<dbReference type="PANTHER" id="PTHR43917">
    <property type="match status" value="1"/>
</dbReference>
<evidence type="ECO:0000259" key="4">
    <source>
        <dbReference type="PROSITE" id="PS50405"/>
    </source>
</evidence>
<evidence type="ECO:0000313" key="6">
    <source>
        <dbReference type="Proteomes" id="UP000242188"/>
    </source>
</evidence>
<dbReference type="InterPro" id="IPR040079">
    <property type="entry name" value="Glutathione_S-Trfase"/>
</dbReference>
<dbReference type="Gene3D" id="3.40.30.10">
    <property type="entry name" value="Glutaredoxin"/>
    <property type="match status" value="1"/>
</dbReference>
<dbReference type="SUPFAM" id="SSF47616">
    <property type="entry name" value="GST C-terminal domain-like"/>
    <property type="match status" value="1"/>
</dbReference>
<evidence type="ECO:0000256" key="2">
    <source>
        <dbReference type="ARBA" id="ARBA00022490"/>
    </source>
</evidence>
<protein>
    <submittedName>
        <fullName evidence="5">Glutathione S-transferase theta-1</fullName>
    </submittedName>
</protein>
<dbReference type="OrthoDB" id="422574at2759"/>
<comment type="subcellular location">
    <subcellularLocation>
        <location evidence="1">Cytoplasm</location>
    </subcellularLocation>
</comment>
<sequence length="233" mass="27352">MALKLYYDFMSQPCRAAFIFLKLNKIPFEHKRVALRNGEHRSADFKKISPISLVPVIDDDGFILTESVAILKYLALKHNVPDHWYPRTDLKAQARIDEYLNYQHFSTRLNMAMLFQNLAILPRLRNKPVDWKQVEKFRKGTEVTVNQIDQYFLKDNRPYLAGDDISLADLVGICEVMQLYACCEERFVESNLNVNSWLERVKPQLDPYFDESNVMVNKVREHFLKTPPVQPKL</sequence>
<evidence type="ECO:0000313" key="5">
    <source>
        <dbReference type="EMBL" id="OWF55347.1"/>
    </source>
</evidence>
<evidence type="ECO:0000256" key="1">
    <source>
        <dbReference type="ARBA" id="ARBA00004496"/>
    </source>
</evidence>
<comment type="caution">
    <text evidence="5">The sequence shown here is derived from an EMBL/GenBank/DDBJ whole genome shotgun (WGS) entry which is preliminary data.</text>
</comment>
<dbReference type="SFLD" id="SFLDS00019">
    <property type="entry name" value="Glutathione_Transferase_(cytos"/>
    <property type="match status" value="1"/>
</dbReference>
<evidence type="ECO:0000259" key="3">
    <source>
        <dbReference type="PROSITE" id="PS50404"/>
    </source>
</evidence>
<dbReference type="STRING" id="6573.A0A210R2Y9"/>